<accession>A0AAV4Q067</accession>
<sequence>MVLAELLKEAAGAHPEILSQRGSIESISISPESHDRFGGRLLQQNFNRSDWILSGSDLEDLKSALSGGHFYFSLGGNHSLVKILPPRIFGSRL</sequence>
<comment type="caution">
    <text evidence="1">The sequence shown here is derived from an EMBL/GenBank/DDBJ whole genome shotgun (WGS) entry which is preliminary data.</text>
</comment>
<dbReference type="Proteomes" id="UP001054837">
    <property type="component" value="Unassembled WGS sequence"/>
</dbReference>
<dbReference type="EMBL" id="BPLQ01003607">
    <property type="protein sequence ID" value="GIY01767.1"/>
    <property type="molecule type" value="Genomic_DNA"/>
</dbReference>
<evidence type="ECO:0000313" key="1">
    <source>
        <dbReference type="EMBL" id="GIY01767.1"/>
    </source>
</evidence>
<evidence type="ECO:0000313" key="2">
    <source>
        <dbReference type="Proteomes" id="UP001054837"/>
    </source>
</evidence>
<gene>
    <name evidence="1" type="ORF">CDAR_256831</name>
</gene>
<proteinExistence type="predicted"/>
<protein>
    <submittedName>
        <fullName evidence="1">Uncharacterized protein</fullName>
    </submittedName>
</protein>
<organism evidence="1 2">
    <name type="scientific">Caerostris darwini</name>
    <dbReference type="NCBI Taxonomy" id="1538125"/>
    <lineage>
        <taxon>Eukaryota</taxon>
        <taxon>Metazoa</taxon>
        <taxon>Ecdysozoa</taxon>
        <taxon>Arthropoda</taxon>
        <taxon>Chelicerata</taxon>
        <taxon>Arachnida</taxon>
        <taxon>Araneae</taxon>
        <taxon>Araneomorphae</taxon>
        <taxon>Entelegynae</taxon>
        <taxon>Araneoidea</taxon>
        <taxon>Araneidae</taxon>
        <taxon>Caerostris</taxon>
    </lineage>
</organism>
<dbReference type="AlphaFoldDB" id="A0AAV4Q067"/>
<reference evidence="1 2" key="1">
    <citation type="submission" date="2021-06" db="EMBL/GenBank/DDBJ databases">
        <title>Caerostris darwini draft genome.</title>
        <authorList>
            <person name="Kono N."/>
            <person name="Arakawa K."/>
        </authorList>
    </citation>
    <scope>NUCLEOTIDE SEQUENCE [LARGE SCALE GENOMIC DNA]</scope>
</reference>
<keyword evidence="2" id="KW-1185">Reference proteome</keyword>
<name>A0AAV4Q067_9ARAC</name>